<evidence type="ECO:0000313" key="1">
    <source>
        <dbReference type="EMBL" id="MDN2483813.1"/>
    </source>
</evidence>
<organism evidence="1 2">
    <name type="scientific">Vibrio agarivorans</name>
    <dbReference type="NCBI Taxonomy" id="153622"/>
    <lineage>
        <taxon>Bacteria</taxon>
        <taxon>Pseudomonadati</taxon>
        <taxon>Pseudomonadota</taxon>
        <taxon>Gammaproteobacteria</taxon>
        <taxon>Vibrionales</taxon>
        <taxon>Vibrionaceae</taxon>
        <taxon>Vibrio</taxon>
    </lineage>
</organism>
<keyword evidence="2" id="KW-1185">Reference proteome</keyword>
<dbReference type="Proteomes" id="UP001169719">
    <property type="component" value="Unassembled WGS sequence"/>
</dbReference>
<gene>
    <name evidence="1" type="ORF">QWJ08_20895</name>
</gene>
<protein>
    <submittedName>
        <fullName evidence="1">Uncharacterized protein</fullName>
    </submittedName>
</protein>
<dbReference type="EMBL" id="JAUEOZ010000003">
    <property type="protein sequence ID" value="MDN2483813.1"/>
    <property type="molecule type" value="Genomic_DNA"/>
</dbReference>
<dbReference type="RefSeq" id="WP_289963965.1">
    <property type="nucleotide sequence ID" value="NZ_JAUEOZ010000003.1"/>
</dbReference>
<proteinExistence type="predicted"/>
<accession>A0ABT7Y750</accession>
<reference evidence="1" key="1">
    <citation type="submission" date="2024-05" db="EMBL/GenBank/DDBJ databases">
        <title>Genome Sequences of Four Agar- Degrading Marine Bacteria.</title>
        <authorList>
            <person name="Phillips E.K."/>
            <person name="Shaffer J.C."/>
            <person name="Henson M.W."/>
            <person name="Temperton B."/>
            <person name="Thrash C.J."/>
            <person name="Martin M.O."/>
        </authorList>
    </citation>
    <scope>NUCLEOTIDE SEQUENCE</scope>
    <source>
        <strain evidence="1">EKP203</strain>
    </source>
</reference>
<comment type="caution">
    <text evidence="1">The sequence shown here is derived from an EMBL/GenBank/DDBJ whole genome shotgun (WGS) entry which is preliminary data.</text>
</comment>
<sequence length="158" mass="17996">MNISRYSLFKLCNVIGYWHILLVTLENGDSIVVEQHGKGEANITKDFAVGGKINAAVYRFSNHGEGLTFIQPMITNRTLSDHRLSLREWSKPNDDYMKRVIGSWVYHADNLLSAFAKSVLFDEGADLTQEIRKAKDEELNKLSSEQSEVRNFITMLLT</sequence>
<name>A0ABT7Y750_9VIBR</name>
<evidence type="ECO:0000313" key="2">
    <source>
        <dbReference type="Proteomes" id="UP001169719"/>
    </source>
</evidence>